<dbReference type="PANTHER" id="PTHR43811:SF19">
    <property type="entry name" value="39 KDA FK506-BINDING NUCLEAR PROTEIN"/>
    <property type="match status" value="1"/>
</dbReference>
<organism evidence="10 11">
    <name type="scientific">Lyngbya confervoides BDU141951</name>
    <dbReference type="NCBI Taxonomy" id="1574623"/>
    <lineage>
        <taxon>Bacteria</taxon>
        <taxon>Bacillati</taxon>
        <taxon>Cyanobacteriota</taxon>
        <taxon>Cyanophyceae</taxon>
        <taxon>Oscillatoriophycideae</taxon>
        <taxon>Oscillatoriales</taxon>
        <taxon>Microcoleaceae</taxon>
        <taxon>Lyngbya</taxon>
    </lineage>
</organism>
<evidence type="ECO:0000256" key="1">
    <source>
        <dbReference type="ARBA" id="ARBA00000971"/>
    </source>
</evidence>
<evidence type="ECO:0000256" key="6">
    <source>
        <dbReference type="RuleBase" id="RU003915"/>
    </source>
</evidence>
<feature type="signal peptide" evidence="8">
    <location>
        <begin position="1"/>
        <end position="30"/>
    </location>
</feature>
<dbReference type="InterPro" id="IPR001179">
    <property type="entry name" value="PPIase_FKBP_dom"/>
</dbReference>
<evidence type="ECO:0000256" key="3">
    <source>
        <dbReference type="ARBA" id="ARBA00023110"/>
    </source>
</evidence>
<dbReference type="EMBL" id="JTHE03000037">
    <property type="protein sequence ID" value="MCM1982322.1"/>
    <property type="molecule type" value="Genomic_DNA"/>
</dbReference>
<dbReference type="RefSeq" id="WP_166280960.1">
    <property type="nucleotide sequence ID" value="NZ_JTHE03000037.1"/>
</dbReference>
<keyword evidence="11" id="KW-1185">Reference proteome</keyword>
<dbReference type="GO" id="GO:0003755">
    <property type="term" value="F:peptidyl-prolyl cis-trans isomerase activity"/>
    <property type="evidence" value="ECO:0007669"/>
    <property type="project" value="UniProtKB-UniRule"/>
</dbReference>
<evidence type="ECO:0000256" key="7">
    <source>
        <dbReference type="SAM" id="MobiDB-lite"/>
    </source>
</evidence>
<dbReference type="Pfam" id="PF00254">
    <property type="entry name" value="FKBP_C"/>
    <property type="match status" value="1"/>
</dbReference>
<dbReference type="InterPro" id="IPR046357">
    <property type="entry name" value="PPIase_dom_sf"/>
</dbReference>
<dbReference type="AlphaFoldDB" id="A0ABD4T0U2"/>
<name>A0ABD4T0U2_9CYAN</name>
<dbReference type="FunFam" id="3.10.50.40:FF:000006">
    <property type="entry name" value="Peptidyl-prolyl cis-trans isomerase"/>
    <property type="match status" value="1"/>
</dbReference>
<evidence type="ECO:0000256" key="2">
    <source>
        <dbReference type="ARBA" id="ARBA00006577"/>
    </source>
</evidence>
<comment type="catalytic activity">
    <reaction evidence="1 5 6">
        <text>[protein]-peptidylproline (omega=180) = [protein]-peptidylproline (omega=0)</text>
        <dbReference type="Rhea" id="RHEA:16237"/>
        <dbReference type="Rhea" id="RHEA-COMP:10747"/>
        <dbReference type="Rhea" id="RHEA-COMP:10748"/>
        <dbReference type="ChEBI" id="CHEBI:83833"/>
        <dbReference type="ChEBI" id="CHEBI:83834"/>
        <dbReference type="EC" id="5.2.1.8"/>
    </reaction>
</comment>
<feature type="chain" id="PRO_5044867325" description="Peptidyl-prolyl cis-trans isomerase" evidence="8">
    <location>
        <begin position="31"/>
        <end position="177"/>
    </location>
</feature>
<comment type="similarity">
    <text evidence="2 6">Belongs to the FKBP-type PPIase family.</text>
</comment>
<dbReference type="Proteomes" id="UP000031561">
    <property type="component" value="Unassembled WGS sequence"/>
</dbReference>
<dbReference type="Gene3D" id="3.10.50.40">
    <property type="match status" value="1"/>
</dbReference>
<proteinExistence type="inferred from homology"/>
<reference evidence="10 11" key="1">
    <citation type="journal article" date="2015" name="Genome Announc.">
        <title>Draft Genome Sequence of Filamentous Marine Cyanobacterium Lyngbya confervoides Strain BDU141951.</title>
        <authorList>
            <person name="Chandrababunaidu M.M."/>
            <person name="Sen D."/>
            <person name="Tripathy S."/>
        </authorList>
    </citation>
    <scope>NUCLEOTIDE SEQUENCE [LARGE SCALE GENOMIC DNA]</scope>
    <source>
        <strain evidence="10 11">BDU141951</strain>
    </source>
</reference>
<dbReference type="SUPFAM" id="SSF54534">
    <property type="entry name" value="FKBP-like"/>
    <property type="match status" value="1"/>
</dbReference>
<dbReference type="EC" id="5.2.1.8" evidence="6"/>
<evidence type="ECO:0000259" key="9">
    <source>
        <dbReference type="PROSITE" id="PS50059"/>
    </source>
</evidence>
<keyword evidence="3 5" id="KW-0697">Rotamase</keyword>
<evidence type="ECO:0000313" key="11">
    <source>
        <dbReference type="Proteomes" id="UP000031561"/>
    </source>
</evidence>
<evidence type="ECO:0000256" key="4">
    <source>
        <dbReference type="ARBA" id="ARBA00023235"/>
    </source>
</evidence>
<keyword evidence="8" id="KW-0732">Signal</keyword>
<evidence type="ECO:0000256" key="8">
    <source>
        <dbReference type="SAM" id="SignalP"/>
    </source>
</evidence>
<dbReference type="PROSITE" id="PS50059">
    <property type="entry name" value="FKBP_PPIASE"/>
    <property type="match status" value="1"/>
</dbReference>
<feature type="domain" description="PPIase FKBP-type" evidence="9">
    <location>
        <begin position="89"/>
        <end position="177"/>
    </location>
</feature>
<gene>
    <name evidence="10" type="ORF">QQ91_0005705</name>
</gene>
<dbReference type="PANTHER" id="PTHR43811">
    <property type="entry name" value="FKBP-TYPE PEPTIDYL-PROLYL CIS-TRANS ISOMERASE FKPA"/>
    <property type="match status" value="1"/>
</dbReference>
<evidence type="ECO:0000313" key="10">
    <source>
        <dbReference type="EMBL" id="MCM1982322.1"/>
    </source>
</evidence>
<evidence type="ECO:0000256" key="5">
    <source>
        <dbReference type="PROSITE-ProRule" id="PRU00277"/>
    </source>
</evidence>
<comment type="caution">
    <text evidence="10">The sequence shown here is derived from an EMBL/GenBank/DDBJ whole genome shotgun (WGS) entry which is preliminary data.</text>
</comment>
<sequence>MRSILVSAAAIVVFTLVLVVAQLVTAPASATADSVPEPQAQPVMAAMPKPRASDLAPAESVSDEAYTITESGLKYRDLKEGSGESPSPRQLVSVHYTGMLTNGKKFDSSLDRNEPFTFPIGVGRVIKGWDEGVETMKVGGKRELVIPPDLAYGSRGVPGVIPPNSTLVFEVELLDIL</sequence>
<protein>
    <recommendedName>
        <fullName evidence="6">Peptidyl-prolyl cis-trans isomerase</fullName>
        <ecNumber evidence="6">5.2.1.8</ecNumber>
    </recommendedName>
</protein>
<feature type="region of interest" description="Disordered" evidence="7">
    <location>
        <begin position="45"/>
        <end position="64"/>
    </location>
</feature>
<accession>A0ABD4T0U2</accession>
<keyword evidence="4 5" id="KW-0413">Isomerase</keyword>